<gene>
    <name evidence="12" type="ORF">CAMP_LOCUS1369</name>
</gene>
<keyword evidence="6 10" id="KW-0175">Coiled coil</keyword>
<evidence type="ECO:0000256" key="9">
    <source>
        <dbReference type="RuleBase" id="RU368022"/>
    </source>
</evidence>
<keyword evidence="13" id="KW-1185">Reference proteome</keyword>
<evidence type="ECO:0000256" key="2">
    <source>
        <dbReference type="ARBA" id="ARBA00010916"/>
    </source>
</evidence>
<proteinExistence type="inferred from homology"/>
<dbReference type="GO" id="GO:0000123">
    <property type="term" value="C:histone acetyltransferase complex"/>
    <property type="evidence" value="ECO:0007669"/>
    <property type="project" value="InterPro"/>
</dbReference>
<evidence type="ECO:0000256" key="5">
    <source>
        <dbReference type="ARBA" id="ARBA00023015"/>
    </source>
</evidence>
<dbReference type="OrthoDB" id="440324at2759"/>
<organism evidence="12 13">
    <name type="scientific">Caenorhabditis angaria</name>
    <dbReference type="NCBI Taxonomy" id="860376"/>
    <lineage>
        <taxon>Eukaryota</taxon>
        <taxon>Metazoa</taxon>
        <taxon>Ecdysozoa</taxon>
        <taxon>Nematoda</taxon>
        <taxon>Chromadorea</taxon>
        <taxon>Rhabditida</taxon>
        <taxon>Rhabditina</taxon>
        <taxon>Rhabditomorpha</taxon>
        <taxon>Rhabditoidea</taxon>
        <taxon>Rhabditidae</taxon>
        <taxon>Peloderinae</taxon>
        <taxon>Caenorhabditis</taxon>
    </lineage>
</organism>
<dbReference type="Pfam" id="PF09340">
    <property type="entry name" value="NuA4"/>
    <property type="match status" value="1"/>
</dbReference>
<evidence type="ECO:0000256" key="10">
    <source>
        <dbReference type="SAM" id="Coils"/>
    </source>
</evidence>
<evidence type="ECO:0000256" key="4">
    <source>
        <dbReference type="ARBA" id="ARBA00022853"/>
    </source>
</evidence>
<name>A0A9P1I4U2_9PELO</name>
<evidence type="ECO:0000313" key="13">
    <source>
        <dbReference type="Proteomes" id="UP001152747"/>
    </source>
</evidence>
<evidence type="ECO:0000256" key="3">
    <source>
        <dbReference type="ARBA" id="ARBA00019141"/>
    </source>
</evidence>
<dbReference type="PANTHER" id="PTHR13476">
    <property type="entry name" value="CHROMATIN MODIFICATION-RELATED PROTEIN MEAF6"/>
    <property type="match status" value="1"/>
</dbReference>
<comment type="caution">
    <text evidence="12">The sequence shown here is derived from an EMBL/GenBank/DDBJ whole genome shotgun (WGS) entry which is preliminary data.</text>
</comment>
<dbReference type="Proteomes" id="UP001152747">
    <property type="component" value="Unassembled WGS sequence"/>
</dbReference>
<evidence type="ECO:0000256" key="11">
    <source>
        <dbReference type="SAM" id="MobiDB-lite"/>
    </source>
</evidence>
<keyword evidence="8" id="KW-0539">Nucleus</keyword>
<accession>A0A9P1I4U2</accession>
<evidence type="ECO:0000256" key="6">
    <source>
        <dbReference type="ARBA" id="ARBA00023054"/>
    </source>
</evidence>
<comment type="subcellular location">
    <subcellularLocation>
        <location evidence="1">Nucleus</location>
    </subcellularLocation>
</comment>
<sequence>MAKDQAELKRELQELIKKRKDTAEALELLETQIHNFEGSYLNDTMEYGNVIKGWSSFSNAAPPSKIGRIEKKSGKKIRDEDRLFSKSSMTSPIYKKTSESTSLSNQETSSTNTDSTPSYSLQNHFIKEENSEKDDDDVSVSSESRNAAKRRKL</sequence>
<feature type="region of interest" description="Disordered" evidence="11">
    <location>
        <begin position="58"/>
        <end position="153"/>
    </location>
</feature>
<protein>
    <recommendedName>
        <fullName evidence="3">Chromatin modification-related protein MEAF6</fullName>
    </recommendedName>
</protein>
<dbReference type="EMBL" id="CANHGI010000001">
    <property type="protein sequence ID" value="CAI5438732.1"/>
    <property type="molecule type" value="Genomic_DNA"/>
</dbReference>
<feature type="compositionally biased region" description="Basic and acidic residues" evidence="11">
    <location>
        <begin position="67"/>
        <end position="84"/>
    </location>
</feature>
<evidence type="ECO:0000313" key="12">
    <source>
        <dbReference type="EMBL" id="CAI5438732.1"/>
    </source>
</evidence>
<dbReference type="GO" id="GO:0006325">
    <property type="term" value="P:chromatin organization"/>
    <property type="evidence" value="ECO:0007669"/>
    <property type="project" value="UniProtKB-KW"/>
</dbReference>
<dbReference type="InterPro" id="IPR015418">
    <property type="entry name" value="Eaf6"/>
</dbReference>
<evidence type="ECO:0000256" key="8">
    <source>
        <dbReference type="ARBA" id="ARBA00023242"/>
    </source>
</evidence>
<evidence type="ECO:0000256" key="7">
    <source>
        <dbReference type="ARBA" id="ARBA00023163"/>
    </source>
</evidence>
<evidence type="ECO:0000256" key="1">
    <source>
        <dbReference type="ARBA" id="ARBA00004123"/>
    </source>
</evidence>
<dbReference type="AlphaFoldDB" id="A0A9P1I4U2"/>
<feature type="compositionally biased region" description="Polar residues" evidence="11">
    <location>
        <begin position="99"/>
        <end position="123"/>
    </location>
</feature>
<keyword evidence="5 9" id="KW-0805">Transcription regulation</keyword>
<comment type="similarity">
    <text evidence="2 9">Belongs to the EAF6 family.</text>
</comment>
<reference evidence="12" key="1">
    <citation type="submission" date="2022-11" db="EMBL/GenBank/DDBJ databases">
        <authorList>
            <person name="Kikuchi T."/>
        </authorList>
    </citation>
    <scope>NUCLEOTIDE SEQUENCE</scope>
    <source>
        <strain evidence="12">PS1010</strain>
    </source>
</reference>
<keyword evidence="7 9" id="KW-0804">Transcription</keyword>
<dbReference type="GO" id="GO:0005634">
    <property type="term" value="C:nucleus"/>
    <property type="evidence" value="ECO:0007669"/>
    <property type="project" value="UniProtKB-SubCell"/>
</dbReference>
<keyword evidence="4" id="KW-0156">Chromatin regulator</keyword>
<feature type="coiled-coil region" evidence="10">
    <location>
        <begin position="5"/>
        <end position="32"/>
    </location>
</feature>